<keyword evidence="3" id="KW-1185">Reference proteome</keyword>
<accession>A0A4Y9Z4X1</accession>
<feature type="region of interest" description="Disordered" evidence="1">
    <location>
        <begin position="82"/>
        <end position="118"/>
    </location>
</feature>
<sequence length="118" mass="12804">MCSIVLHSAFYTLSAASAPTRALQVAHCTPIIVCAAGNRRLPAPSYELSLARAWYARTLQNTSACPFQYLVCPVSCAHLNQDSEDPHTAHHRSQPPNYRTPTFQDTADLDPAGSAIHA</sequence>
<gene>
    <name evidence="2" type="ORF">EVG20_g3362</name>
</gene>
<reference evidence="2 3" key="1">
    <citation type="submission" date="2019-02" db="EMBL/GenBank/DDBJ databases">
        <title>Genome sequencing of the rare red list fungi Dentipellis fragilis.</title>
        <authorList>
            <person name="Buettner E."/>
            <person name="Kellner H."/>
        </authorList>
    </citation>
    <scope>NUCLEOTIDE SEQUENCE [LARGE SCALE GENOMIC DNA]</scope>
    <source>
        <strain evidence="2 3">DSM 105465</strain>
    </source>
</reference>
<proteinExistence type="predicted"/>
<evidence type="ECO:0000256" key="1">
    <source>
        <dbReference type="SAM" id="MobiDB-lite"/>
    </source>
</evidence>
<dbReference type="Proteomes" id="UP000298327">
    <property type="component" value="Unassembled WGS sequence"/>
</dbReference>
<comment type="caution">
    <text evidence="2">The sequence shown here is derived from an EMBL/GenBank/DDBJ whole genome shotgun (WGS) entry which is preliminary data.</text>
</comment>
<organism evidence="2 3">
    <name type="scientific">Dentipellis fragilis</name>
    <dbReference type="NCBI Taxonomy" id="205917"/>
    <lineage>
        <taxon>Eukaryota</taxon>
        <taxon>Fungi</taxon>
        <taxon>Dikarya</taxon>
        <taxon>Basidiomycota</taxon>
        <taxon>Agaricomycotina</taxon>
        <taxon>Agaricomycetes</taxon>
        <taxon>Russulales</taxon>
        <taxon>Hericiaceae</taxon>
        <taxon>Dentipellis</taxon>
    </lineage>
</organism>
<feature type="compositionally biased region" description="Polar residues" evidence="1">
    <location>
        <begin position="94"/>
        <end position="105"/>
    </location>
</feature>
<name>A0A4Y9Z4X1_9AGAM</name>
<evidence type="ECO:0000313" key="2">
    <source>
        <dbReference type="EMBL" id="TFY68893.1"/>
    </source>
</evidence>
<protein>
    <submittedName>
        <fullName evidence="2">Uncharacterized protein</fullName>
    </submittedName>
</protein>
<dbReference type="AlphaFoldDB" id="A0A4Y9Z4X1"/>
<dbReference type="EMBL" id="SEOQ01000150">
    <property type="protein sequence ID" value="TFY68893.1"/>
    <property type="molecule type" value="Genomic_DNA"/>
</dbReference>
<evidence type="ECO:0000313" key="3">
    <source>
        <dbReference type="Proteomes" id="UP000298327"/>
    </source>
</evidence>